<name>A0A290QL67_9BACT</name>
<dbReference type="GO" id="GO:0008932">
    <property type="term" value="F:lytic endotransglycosylase activity"/>
    <property type="evidence" value="ECO:0007669"/>
    <property type="project" value="TreeGrafter"/>
</dbReference>
<dbReference type="SUPFAM" id="SSF54106">
    <property type="entry name" value="LysM domain"/>
    <property type="match status" value="3"/>
</dbReference>
<keyword evidence="4" id="KW-1185">Reference proteome</keyword>
<evidence type="ECO:0000256" key="1">
    <source>
        <dbReference type="SAM" id="MobiDB-lite"/>
    </source>
</evidence>
<feature type="domain" description="LysM" evidence="2">
    <location>
        <begin position="261"/>
        <end position="305"/>
    </location>
</feature>
<proteinExistence type="predicted"/>
<dbReference type="Proteomes" id="UP000217265">
    <property type="component" value="Chromosome"/>
</dbReference>
<feature type="compositionally biased region" description="Low complexity" evidence="1">
    <location>
        <begin position="58"/>
        <end position="70"/>
    </location>
</feature>
<dbReference type="EMBL" id="CP023344">
    <property type="protein sequence ID" value="ATC64692.1"/>
    <property type="molecule type" value="Genomic_DNA"/>
</dbReference>
<evidence type="ECO:0000313" key="4">
    <source>
        <dbReference type="Proteomes" id="UP000217265"/>
    </source>
</evidence>
<evidence type="ECO:0000313" key="3">
    <source>
        <dbReference type="EMBL" id="ATC64692.1"/>
    </source>
</evidence>
<reference evidence="3 4" key="1">
    <citation type="submission" date="2017-09" db="EMBL/GenBank/DDBJ databases">
        <title>Complete genome sequence of Verrucomicrobial strain HZ-65, isolated from freshwater.</title>
        <authorList>
            <person name="Choi A."/>
        </authorList>
    </citation>
    <scope>NUCLEOTIDE SEQUENCE [LARGE SCALE GENOMIC DNA]</scope>
    <source>
        <strain evidence="3 4">HZ-65</strain>
    </source>
</reference>
<feature type="compositionally biased region" description="Polar residues" evidence="1">
    <location>
        <begin position="30"/>
        <end position="44"/>
    </location>
</feature>
<dbReference type="KEGG" id="vbh:CMV30_12395"/>
<feature type="region of interest" description="Disordered" evidence="1">
    <location>
        <begin position="30"/>
        <end position="75"/>
    </location>
</feature>
<evidence type="ECO:0000259" key="2">
    <source>
        <dbReference type="PROSITE" id="PS51782"/>
    </source>
</evidence>
<dbReference type="InterPro" id="IPR018392">
    <property type="entry name" value="LysM"/>
</dbReference>
<dbReference type="CDD" id="cd00118">
    <property type="entry name" value="LysM"/>
    <property type="match status" value="3"/>
</dbReference>
<dbReference type="PANTHER" id="PTHR33734:SF22">
    <property type="entry name" value="MEMBRANE-BOUND LYTIC MUREIN TRANSGLYCOSYLASE D"/>
    <property type="match status" value="1"/>
</dbReference>
<sequence>MKILKIFGIVVAVHAAAFMFVFAIPGCRSTTRRAPSPSETASSNDEGKVYYPGMTGYSTTTPPSADTSSPVSNADLNPALSSAPLDFGTSPVSAPEASAVRFNPTRPNTATASALQTAPVTDVQQVTTYTIAPRDSLWTVARKHGITTAELAAANNLKTDAILPVGKKLVIPTKAPAPTSADGSGIGGDTMTYTVKSGDSLGAIARRSGTTVGAIKTLNKLKADTLTVGQKLTLPASSDTAAALAATPAASPVGKPSANDIEHVVQPNESLGAIARRYGVTQRAIGAANHIADPGKIRVGQKLIIPGASRSAVTPSPAQPAPQPAVEAPAYQAPAPATPASPVSSPDSSPISAPADQPPVVPVEGASPISSSP</sequence>
<accession>A0A290QL67</accession>
<feature type="domain" description="LysM" evidence="2">
    <location>
        <begin position="191"/>
        <end position="234"/>
    </location>
</feature>
<feature type="domain" description="LysM" evidence="2">
    <location>
        <begin position="127"/>
        <end position="171"/>
    </location>
</feature>
<dbReference type="OrthoDB" id="9815002at2"/>
<organism evidence="3 4">
    <name type="scientific">Nibricoccus aquaticus</name>
    <dbReference type="NCBI Taxonomy" id="2576891"/>
    <lineage>
        <taxon>Bacteria</taxon>
        <taxon>Pseudomonadati</taxon>
        <taxon>Verrucomicrobiota</taxon>
        <taxon>Opitutia</taxon>
        <taxon>Opitutales</taxon>
        <taxon>Opitutaceae</taxon>
        <taxon>Nibricoccus</taxon>
    </lineage>
</organism>
<feature type="compositionally biased region" description="Low complexity" evidence="1">
    <location>
        <begin position="324"/>
        <end position="355"/>
    </location>
</feature>
<dbReference type="AlphaFoldDB" id="A0A290QL67"/>
<dbReference type="InterPro" id="IPR036779">
    <property type="entry name" value="LysM_dom_sf"/>
</dbReference>
<dbReference type="PANTHER" id="PTHR33734">
    <property type="entry name" value="LYSM DOMAIN-CONTAINING GPI-ANCHORED PROTEIN 2"/>
    <property type="match status" value="1"/>
</dbReference>
<dbReference type="SMART" id="SM00257">
    <property type="entry name" value="LysM"/>
    <property type="match status" value="3"/>
</dbReference>
<dbReference type="Gene3D" id="3.10.350.10">
    <property type="entry name" value="LysM domain"/>
    <property type="match status" value="3"/>
</dbReference>
<gene>
    <name evidence="3" type="ORF">CMV30_12395</name>
</gene>
<dbReference type="Pfam" id="PF01476">
    <property type="entry name" value="LysM"/>
    <property type="match status" value="3"/>
</dbReference>
<protein>
    <recommendedName>
        <fullName evidence="2">LysM domain-containing protein</fullName>
    </recommendedName>
</protein>
<feature type="region of interest" description="Disordered" evidence="1">
    <location>
        <begin position="310"/>
        <end position="373"/>
    </location>
</feature>
<dbReference type="RefSeq" id="WP_096056323.1">
    <property type="nucleotide sequence ID" value="NZ_CP023344.1"/>
</dbReference>
<dbReference type="PROSITE" id="PS51782">
    <property type="entry name" value="LYSM"/>
    <property type="match status" value="3"/>
</dbReference>